<dbReference type="SUPFAM" id="SSF47413">
    <property type="entry name" value="lambda repressor-like DNA-binding domains"/>
    <property type="match status" value="1"/>
</dbReference>
<dbReference type="AlphaFoldDB" id="A0A133VME5"/>
<comment type="caution">
    <text evidence="2">The sequence shown here is derived from an EMBL/GenBank/DDBJ whole genome shotgun (WGS) entry which is preliminary data.</text>
</comment>
<dbReference type="InterPro" id="IPR010982">
    <property type="entry name" value="Lambda_DNA-bd_dom_sf"/>
</dbReference>
<keyword evidence="3" id="KW-1185">Reference proteome</keyword>
<accession>A0A133VME5</accession>
<protein>
    <submittedName>
        <fullName evidence="2">Uncharacterized protein</fullName>
    </submittedName>
</protein>
<evidence type="ECO:0000313" key="2">
    <source>
        <dbReference type="EMBL" id="KXB07628.1"/>
    </source>
</evidence>
<evidence type="ECO:0000256" key="1">
    <source>
        <dbReference type="SAM" id="Coils"/>
    </source>
</evidence>
<gene>
    <name evidence="2" type="ORF">AKJ51_00740</name>
</gene>
<proteinExistence type="predicted"/>
<keyword evidence="1" id="KW-0175">Coiled coil</keyword>
<dbReference type="Proteomes" id="UP000070263">
    <property type="component" value="Unassembled WGS sequence"/>
</dbReference>
<dbReference type="GO" id="GO:0003677">
    <property type="term" value="F:DNA binding"/>
    <property type="evidence" value="ECO:0007669"/>
    <property type="project" value="InterPro"/>
</dbReference>
<reference evidence="2 3" key="1">
    <citation type="journal article" date="2016" name="Sci. Rep.">
        <title>Metabolic traits of an uncultured archaeal lineage -MSBL1- from brine pools of the Red Sea.</title>
        <authorList>
            <person name="Mwirichia R."/>
            <person name="Alam I."/>
            <person name="Rashid M."/>
            <person name="Vinu M."/>
            <person name="Ba-Alawi W."/>
            <person name="Anthony Kamau A."/>
            <person name="Kamanda Ngugi D."/>
            <person name="Goker M."/>
            <person name="Klenk H.P."/>
            <person name="Bajic V."/>
            <person name="Stingl U."/>
        </authorList>
    </citation>
    <scope>NUCLEOTIDE SEQUENCE [LARGE SCALE GENOMIC DNA]</scope>
    <source>
        <strain evidence="2">SCGC-AAA382A20</strain>
    </source>
</reference>
<organism evidence="2 3">
    <name type="scientific">candidate division MSBL1 archaeon SCGC-AAA382A20</name>
    <dbReference type="NCBI Taxonomy" id="1698280"/>
    <lineage>
        <taxon>Archaea</taxon>
        <taxon>Methanobacteriati</taxon>
        <taxon>Methanobacteriota</taxon>
        <taxon>candidate division MSBL1</taxon>
    </lineage>
</organism>
<name>A0A133VME5_9EURY</name>
<dbReference type="EMBL" id="LHYE01000004">
    <property type="protein sequence ID" value="KXB07628.1"/>
    <property type="molecule type" value="Genomic_DNA"/>
</dbReference>
<evidence type="ECO:0000313" key="3">
    <source>
        <dbReference type="Proteomes" id="UP000070263"/>
    </source>
</evidence>
<feature type="coiled-coil region" evidence="1">
    <location>
        <begin position="286"/>
        <end position="352"/>
    </location>
</feature>
<sequence>MGKKIVVERLREDIKGFYQNNKGITTRKVLAQFLGVDESFISRLFRNRKSLNVGWKRLSRICDKLEIDINTYINRDGKMSDEEFVQKISQVISRFGEKEKNLSLELLEKLSLIKDVPEEQQERAIPELLNSFITLTGGEAAKIEQKGDLTQAVTFKTEWKAFSILIRVISFVGGGVPTKLETESPFSQLLEYSRKINSFERIAKYFDIRERCALLDVENEENVKNLKKRIENYMQETGHHYTSHRIMSKFYRHIFDFEKAQKEAKKSIELNDQIPEKEYLDHVVKIKAYRDLVASYRKELDRYYRKYKDIPEEDFKWVKKHLEKLNKVIAEADKYRREVEKMYNQKETTEKGRMLLQKAIIKQIKATCFKNNEKTQLHKAENLLKDVKTIAQEHSRLYAFIRSSVELYRIYMRQKDYSAAVRMVADLNEKKEKEGLSPRVENWIKDANKLYVDEWNKKASQVGDLCNTLLLNPN</sequence>